<dbReference type="Pfam" id="PF11198">
    <property type="entry name" value="DUF2857"/>
    <property type="match status" value="1"/>
</dbReference>
<gene>
    <name evidence="1" type="ORF">G3446_00515</name>
</gene>
<accession>A0A6M0JT28</accession>
<evidence type="ECO:0000313" key="2">
    <source>
        <dbReference type="Proteomes" id="UP000483379"/>
    </source>
</evidence>
<dbReference type="Proteomes" id="UP000483379">
    <property type="component" value="Unassembled WGS sequence"/>
</dbReference>
<protein>
    <submittedName>
        <fullName evidence="1">DUF2857 family protein</fullName>
    </submittedName>
</protein>
<dbReference type="RefSeq" id="WP_164450431.1">
    <property type="nucleotide sequence ID" value="NZ_JAAIJQ010000001.1"/>
</dbReference>
<dbReference type="EMBL" id="JAAIJQ010000001">
    <property type="protein sequence ID" value="NEV60389.1"/>
    <property type="molecule type" value="Genomic_DNA"/>
</dbReference>
<sequence>MNKPCPADVILQFAIEQIHEGHFERVLALGFSWELIRFLESLSGRDLHDLFNVAEHFIALRIDFDQAQSQIAIRRVSEQRRLRQTQQALLRAGAPRQLMIEIYGWTATYYCEQRKFLGLEDDLPKGGRPRTPTPEEEDQILLCWDQYADRPLGERYLETAQAVRVSVRQIRRTVEQRERQSDGAALHHLPKQETVLVSRPQARAAR</sequence>
<organism evidence="1 2">
    <name type="scientific">Thiorhodococcus minor</name>
    <dbReference type="NCBI Taxonomy" id="57489"/>
    <lineage>
        <taxon>Bacteria</taxon>
        <taxon>Pseudomonadati</taxon>
        <taxon>Pseudomonadota</taxon>
        <taxon>Gammaproteobacteria</taxon>
        <taxon>Chromatiales</taxon>
        <taxon>Chromatiaceae</taxon>
        <taxon>Thiorhodococcus</taxon>
    </lineage>
</organism>
<reference evidence="1 2" key="1">
    <citation type="submission" date="2020-02" db="EMBL/GenBank/DDBJ databases">
        <title>Genome sequences of Thiorhodococcus mannitoliphagus and Thiorhodococcus minor, purple sulfur photosynthetic bacteria in the gammaproteobacterial family, Chromatiaceae.</title>
        <authorList>
            <person name="Aviles F.A."/>
            <person name="Meyer T.E."/>
            <person name="Kyndt J.A."/>
        </authorList>
    </citation>
    <scope>NUCLEOTIDE SEQUENCE [LARGE SCALE GENOMIC DNA]</scope>
    <source>
        <strain evidence="1 2">DSM 11518</strain>
    </source>
</reference>
<evidence type="ECO:0000313" key="1">
    <source>
        <dbReference type="EMBL" id="NEV60389.1"/>
    </source>
</evidence>
<dbReference type="AlphaFoldDB" id="A0A6M0JT28"/>
<dbReference type="InterPro" id="IPR021364">
    <property type="entry name" value="DUF2857"/>
</dbReference>
<comment type="caution">
    <text evidence="1">The sequence shown here is derived from an EMBL/GenBank/DDBJ whole genome shotgun (WGS) entry which is preliminary data.</text>
</comment>
<proteinExistence type="predicted"/>
<keyword evidence="2" id="KW-1185">Reference proteome</keyword>
<name>A0A6M0JT28_9GAMM</name>